<reference evidence="14 15" key="1">
    <citation type="submission" date="2024-09" db="EMBL/GenBank/DDBJ databases">
        <authorList>
            <person name="Sun Q."/>
            <person name="Mori K."/>
        </authorList>
    </citation>
    <scope>NUCLEOTIDE SEQUENCE [LARGE SCALE GENOMIC DNA]</scope>
    <source>
        <strain evidence="14 15">NCAIM B.02610</strain>
    </source>
</reference>
<comment type="similarity">
    <text evidence="12">Belongs to the carbohydrate kinase PfkB family. Ribokinase subfamily.</text>
</comment>
<dbReference type="InterPro" id="IPR002173">
    <property type="entry name" value="Carboh/pur_kinase_PfkB_CS"/>
</dbReference>
<feature type="binding site" evidence="12">
    <location>
        <position position="269"/>
    </location>
    <ligand>
        <name>K(+)</name>
        <dbReference type="ChEBI" id="CHEBI:29103"/>
    </ligand>
</feature>
<comment type="subunit">
    <text evidence="12">Homodimer.</text>
</comment>
<dbReference type="InterPro" id="IPR011877">
    <property type="entry name" value="Ribokinase"/>
</dbReference>
<comment type="cofactor">
    <cofactor evidence="12">
        <name>Mg(2+)</name>
        <dbReference type="ChEBI" id="CHEBI:18420"/>
    </cofactor>
    <text evidence="12">Requires a divalent cation, most likely magnesium in vivo, as an electrophilic catalyst to aid phosphoryl group transfer. It is the chelate of the metal and the nucleotide that is the actual substrate.</text>
</comment>
<dbReference type="RefSeq" id="WP_335961227.1">
    <property type="nucleotide sequence ID" value="NZ_JAXBLX010000015.1"/>
</dbReference>
<comment type="pathway">
    <text evidence="12">Carbohydrate metabolism; D-ribose degradation; D-ribose 5-phosphate from beta-D-ribopyranose: step 2/2.</text>
</comment>
<feature type="binding site" evidence="12">
    <location>
        <position position="235"/>
    </location>
    <ligand>
        <name>K(+)</name>
        <dbReference type="ChEBI" id="CHEBI:29103"/>
    </ligand>
</feature>
<evidence type="ECO:0000256" key="2">
    <source>
        <dbReference type="ARBA" id="ARBA00012035"/>
    </source>
</evidence>
<feature type="binding site" evidence="12">
    <location>
        <position position="239"/>
    </location>
    <ligand>
        <name>substrate</name>
    </ligand>
</feature>
<keyword evidence="6 12" id="KW-0547">Nucleotide-binding</keyword>
<dbReference type="EC" id="2.7.1.15" evidence="2 12"/>
<feature type="binding site" evidence="12">
    <location>
        <position position="274"/>
    </location>
    <ligand>
        <name>K(+)</name>
        <dbReference type="ChEBI" id="CHEBI:29103"/>
    </ligand>
</feature>
<dbReference type="EMBL" id="JBHLUX010000090">
    <property type="protein sequence ID" value="MFC0472987.1"/>
    <property type="molecule type" value="Genomic_DNA"/>
</dbReference>
<keyword evidence="15" id="KW-1185">Reference proteome</keyword>
<dbReference type="PANTHER" id="PTHR10584:SF166">
    <property type="entry name" value="RIBOKINASE"/>
    <property type="match status" value="1"/>
</dbReference>
<keyword evidence="8 12" id="KW-0067">ATP-binding</keyword>
<dbReference type="HAMAP" id="MF_01987">
    <property type="entry name" value="Ribokinase"/>
    <property type="match status" value="1"/>
</dbReference>
<comment type="similarity">
    <text evidence="1">Belongs to the carbohydrate kinase pfkB family.</text>
</comment>
<keyword evidence="10 12" id="KW-0630">Potassium</keyword>
<comment type="caution">
    <text evidence="14">The sequence shown here is derived from an EMBL/GenBank/DDBJ whole genome shotgun (WGS) entry which is preliminary data.</text>
</comment>
<evidence type="ECO:0000256" key="7">
    <source>
        <dbReference type="ARBA" id="ARBA00022777"/>
    </source>
</evidence>
<organism evidence="14 15">
    <name type="scientific">Halalkalibacter kiskunsagensis</name>
    <dbReference type="NCBI Taxonomy" id="1548599"/>
    <lineage>
        <taxon>Bacteria</taxon>
        <taxon>Bacillati</taxon>
        <taxon>Bacillota</taxon>
        <taxon>Bacilli</taxon>
        <taxon>Bacillales</taxon>
        <taxon>Bacillaceae</taxon>
        <taxon>Halalkalibacter</taxon>
    </lineage>
</organism>
<dbReference type="PANTHER" id="PTHR10584">
    <property type="entry name" value="SUGAR KINASE"/>
    <property type="match status" value="1"/>
</dbReference>
<dbReference type="SUPFAM" id="SSF53613">
    <property type="entry name" value="Ribokinase-like"/>
    <property type="match status" value="1"/>
</dbReference>
<feature type="binding site" evidence="12">
    <location>
        <begin position="13"/>
        <end position="15"/>
    </location>
    <ligand>
        <name>substrate</name>
    </ligand>
</feature>
<evidence type="ECO:0000256" key="3">
    <source>
        <dbReference type="ARBA" id="ARBA00016943"/>
    </source>
</evidence>
<feature type="binding site" evidence="12">
    <location>
        <position position="185"/>
    </location>
    <ligand>
        <name>ATP</name>
        <dbReference type="ChEBI" id="CHEBI:30616"/>
    </ligand>
</feature>
<dbReference type="GO" id="GO:0004747">
    <property type="term" value="F:ribokinase activity"/>
    <property type="evidence" value="ECO:0007669"/>
    <property type="project" value="UniProtKB-EC"/>
</dbReference>
<evidence type="ECO:0000259" key="13">
    <source>
        <dbReference type="Pfam" id="PF00294"/>
    </source>
</evidence>
<evidence type="ECO:0000256" key="10">
    <source>
        <dbReference type="ARBA" id="ARBA00022958"/>
    </source>
</evidence>
<dbReference type="InterPro" id="IPR002139">
    <property type="entry name" value="Ribo/fructo_kinase"/>
</dbReference>
<dbReference type="InterPro" id="IPR011611">
    <property type="entry name" value="PfkB_dom"/>
</dbReference>
<dbReference type="CDD" id="cd01174">
    <property type="entry name" value="ribokinase"/>
    <property type="match status" value="1"/>
</dbReference>
<feature type="binding site" evidence="12">
    <location>
        <begin position="207"/>
        <end position="212"/>
    </location>
    <ligand>
        <name>ATP</name>
        <dbReference type="ChEBI" id="CHEBI:30616"/>
    </ligand>
</feature>
<dbReference type="PROSITE" id="PS00584">
    <property type="entry name" value="PFKB_KINASES_2"/>
    <property type="match status" value="1"/>
</dbReference>
<dbReference type="Gene3D" id="3.40.1190.20">
    <property type="match status" value="1"/>
</dbReference>
<feature type="binding site" evidence="12">
    <location>
        <begin position="238"/>
        <end position="239"/>
    </location>
    <ligand>
        <name>ATP</name>
        <dbReference type="ChEBI" id="CHEBI:30616"/>
    </ligand>
</feature>
<keyword evidence="7 12" id="KW-0418">Kinase</keyword>
<gene>
    <name evidence="12 14" type="primary">rbsK</name>
    <name evidence="14" type="ORF">ACFFHM_21460</name>
</gene>
<comment type="catalytic activity">
    <reaction evidence="12">
        <text>D-ribose + ATP = D-ribose 5-phosphate + ADP + H(+)</text>
        <dbReference type="Rhea" id="RHEA:13697"/>
        <dbReference type="ChEBI" id="CHEBI:15378"/>
        <dbReference type="ChEBI" id="CHEBI:30616"/>
        <dbReference type="ChEBI" id="CHEBI:47013"/>
        <dbReference type="ChEBI" id="CHEBI:78346"/>
        <dbReference type="ChEBI" id="CHEBI:456216"/>
        <dbReference type="EC" id="2.7.1.15"/>
    </reaction>
</comment>
<keyword evidence="4 12" id="KW-0808">Transferase</keyword>
<evidence type="ECO:0000256" key="11">
    <source>
        <dbReference type="ARBA" id="ARBA00023277"/>
    </source>
</evidence>
<evidence type="ECO:0000313" key="14">
    <source>
        <dbReference type="EMBL" id="MFC0472987.1"/>
    </source>
</evidence>
<protein>
    <recommendedName>
        <fullName evidence="3 12">Ribokinase</fullName>
        <shortName evidence="12">RK</shortName>
        <ecNumber evidence="2 12">2.7.1.15</ecNumber>
    </recommendedName>
</protein>
<keyword evidence="9 12" id="KW-0460">Magnesium</keyword>
<comment type="function">
    <text evidence="12">Catalyzes the phosphorylation of ribose at O-5 in a reaction requiring ATP and magnesium. The resulting D-ribose-5-phosphate can then be used either for sythesis of nucleotides, histidine, and tryptophan, or as a component of the pentose phosphate pathway.</text>
</comment>
<feature type="binding site" evidence="12">
    <location>
        <position position="272"/>
    </location>
    <ligand>
        <name>K(+)</name>
        <dbReference type="ChEBI" id="CHEBI:29103"/>
    </ligand>
</feature>
<name>A0ABV6KI36_9BACI</name>
<evidence type="ECO:0000256" key="8">
    <source>
        <dbReference type="ARBA" id="ARBA00022840"/>
    </source>
</evidence>
<comment type="subcellular location">
    <subcellularLocation>
        <location evidence="12">Cytoplasm</location>
    </subcellularLocation>
</comment>
<keyword evidence="12" id="KW-0963">Cytoplasm</keyword>
<evidence type="ECO:0000256" key="9">
    <source>
        <dbReference type="ARBA" id="ARBA00022842"/>
    </source>
</evidence>
<feature type="domain" description="Carbohydrate kinase PfkB" evidence="13">
    <location>
        <begin position="4"/>
        <end position="281"/>
    </location>
</feature>
<comment type="activity regulation">
    <text evidence="12">Activated by a monovalent cation that binds near, but not in, the active site. The most likely occupant of the site in vivo is potassium. Ion binding induces a conformational change that may alter substrate affinity.</text>
</comment>
<feature type="active site" description="Proton acceptor" evidence="12">
    <location>
        <position position="239"/>
    </location>
</feature>
<feature type="binding site" evidence="12">
    <location>
        <position position="141"/>
    </location>
    <ligand>
        <name>substrate</name>
    </ligand>
</feature>
<dbReference type="Pfam" id="PF00294">
    <property type="entry name" value="PfkB"/>
    <property type="match status" value="1"/>
</dbReference>
<sequence>MQKPKITVIGSVNMDLVTTTSVRPKVGETVLGQSFSNVPGGKGANQAVAAARLGSNVNLIGCVGNDAFGHELRTHLKKEKVTLLEVKRNTTKQTGIAQITLSDNDNSIIVVPGANEDLTPSVLDHFENVIAESDILLLQLEIPIETVEYAISLAATHGVPVILNPAPIQLLSAQMLEKVAYVTPNEHEADVLSSMEGVDLTDNLIVTKGKHGVSFWENTQEINIKSHAVDVVDTTGAGDAFNGALAVAISEGKSVRDACLFATAVGALAVTRLGAQSGMPTSDEVEEFLSKLEKKS</sequence>
<proteinExistence type="inferred from homology"/>
<accession>A0ABV6KI36</accession>
<keyword evidence="11 12" id="KW-0119">Carbohydrate metabolism</keyword>
<evidence type="ECO:0000256" key="6">
    <source>
        <dbReference type="ARBA" id="ARBA00022741"/>
    </source>
</evidence>
<evidence type="ECO:0000256" key="1">
    <source>
        <dbReference type="ARBA" id="ARBA00005380"/>
    </source>
</evidence>
<evidence type="ECO:0000256" key="4">
    <source>
        <dbReference type="ARBA" id="ARBA00022679"/>
    </source>
</evidence>
<evidence type="ECO:0000256" key="12">
    <source>
        <dbReference type="HAMAP-Rule" id="MF_01987"/>
    </source>
</evidence>
<dbReference type="InterPro" id="IPR029056">
    <property type="entry name" value="Ribokinase-like"/>
</dbReference>
<feature type="binding site" evidence="12">
    <location>
        <begin position="41"/>
        <end position="45"/>
    </location>
    <ligand>
        <name>substrate</name>
    </ligand>
</feature>
<dbReference type="PRINTS" id="PR00990">
    <property type="entry name" value="RIBOKINASE"/>
</dbReference>
<evidence type="ECO:0000313" key="15">
    <source>
        <dbReference type="Proteomes" id="UP001589838"/>
    </source>
</evidence>
<dbReference type="Proteomes" id="UP001589838">
    <property type="component" value="Unassembled WGS sequence"/>
</dbReference>
<keyword evidence="5 12" id="KW-0479">Metal-binding</keyword>
<comment type="caution">
    <text evidence="12">Lacks conserved residue(s) required for the propagation of feature annotation.</text>
</comment>
<evidence type="ECO:0000256" key="5">
    <source>
        <dbReference type="ARBA" id="ARBA00022723"/>
    </source>
</evidence>
<feature type="binding site" evidence="12">
    <location>
        <position position="233"/>
    </location>
    <ligand>
        <name>K(+)</name>
        <dbReference type="ChEBI" id="CHEBI:29103"/>
    </ligand>
</feature>
<dbReference type="NCBIfam" id="TIGR02152">
    <property type="entry name" value="D_ribokin_bact"/>
    <property type="match status" value="1"/>
</dbReference>